<dbReference type="GO" id="GO:0006777">
    <property type="term" value="P:Mo-molybdopterin cofactor biosynthetic process"/>
    <property type="evidence" value="ECO:0007669"/>
    <property type="project" value="InterPro"/>
</dbReference>
<dbReference type="Proteomes" id="UP001140217">
    <property type="component" value="Unassembled WGS sequence"/>
</dbReference>
<dbReference type="InterPro" id="IPR044672">
    <property type="entry name" value="MOCS2A"/>
</dbReference>
<protein>
    <recommendedName>
        <fullName evidence="4">Molybdopterin synthase sulfur carrier subunit</fullName>
    </recommendedName>
</protein>
<organism evidence="2 3">
    <name type="scientific">Coemansia javaensis</name>
    <dbReference type="NCBI Taxonomy" id="2761396"/>
    <lineage>
        <taxon>Eukaryota</taxon>
        <taxon>Fungi</taxon>
        <taxon>Fungi incertae sedis</taxon>
        <taxon>Zoopagomycota</taxon>
        <taxon>Kickxellomycotina</taxon>
        <taxon>Kickxellomycetes</taxon>
        <taxon>Kickxellales</taxon>
        <taxon>Kickxellaceae</taxon>
        <taxon>Coemansia</taxon>
    </lineage>
</organism>
<dbReference type="EMBL" id="JANBUL010000104">
    <property type="protein sequence ID" value="KAJ2781445.1"/>
    <property type="molecule type" value="Genomic_DNA"/>
</dbReference>
<accession>A0A9W8HFG6</accession>
<evidence type="ECO:0000313" key="2">
    <source>
        <dbReference type="EMBL" id="KAJ2781445.1"/>
    </source>
</evidence>
<dbReference type="Gene3D" id="3.10.20.30">
    <property type="match status" value="1"/>
</dbReference>
<reference evidence="2" key="1">
    <citation type="submission" date="2022-07" db="EMBL/GenBank/DDBJ databases">
        <title>Phylogenomic reconstructions and comparative analyses of Kickxellomycotina fungi.</title>
        <authorList>
            <person name="Reynolds N.K."/>
            <person name="Stajich J.E."/>
            <person name="Barry K."/>
            <person name="Grigoriev I.V."/>
            <person name="Crous P."/>
            <person name="Smith M.E."/>
        </authorList>
    </citation>
    <scope>NUCLEOTIDE SEQUENCE</scope>
    <source>
        <strain evidence="2">NBRC 105414</strain>
    </source>
</reference>
<evidence type="ECO:0000313" key="3">
    <source>
        <dbReference type="Proteomes" id="UP001140217"/>
    </source>
</evidence>
<evidence type="ECO:0000256" key="1">
    <source>
        <dbReference type="ARBA" id="ARBA00022741"/>
    </source>
</evidence>
<dbReference type="InterPro" id="IPR003749">
    <property type="entry name" value="ThiS/MoaD-like"/>
</dbReference>
<dbReference type="OrthoDB" id="5595860at2759"/>
<dbReference type="CDD" id="cd00754">
    <property type="entry name" value="Ubl_MoaD"/>
    <property type="match status" value="1"/>
</dbReference>
<dbReference type="Pfam" id="PF02597">
    <property type="entry name" value="ThiS"/>
    <property type="match status" value="1"/>
</dbReference>
<evidence type="ECO:0008006" key="4">
    <source>
        <dbReference type="Google" id="ProtNLM"/>
    </source>
</evidence>
<dbReference type="GO" id="GO:1990133">
    <property type="term" value="C:molybdopterin adenylyltransferase complex"/>
    <property type="evidence" value="ECO:0007669"/>
    <property type="project" value="TreeGrafter"/>
</dbReference>
<comment type="caution">
    <text evidence="2">The sequence shown here is derived from an EMBL/GenBank/DDBJ whole genome shotgun (WGS) entry which is preliminary data.</text>
</comment>
<dbReference type="AlphaFoldDB" id="A0A9W8HFG6"/>
<dbReference type="GO" id="GO:0000166">
    <property type="term" value="F:nucleotide binding"/>
    <property type="evidence" value="ECO:0007669"/>
    <property type="project" value="UniProtKB-KW"/>
</dbReference>
<keyword evidence="3" id="KW-1185">Reference proteome</keyword>
<dbReference type="PANTHER" id="PTHR33359">
    <property type="entry name" value="MOLYBDOPTERIN SYNTHASE SULFUR CARRIER SUBUNIT"/>
    <property type="match status" value="1"/>
</dbReference>
<name>A0A9W8HFG6_9FUNG</name>
<dbReference type="InterPro" id="IPR016155">
    <property type="entry name" value="Mopterin_synth/thiamin_S_b"/>
</dbReference>
<gene>
    <name evidence="2" type="ORF">H4R18_002866</name>
</gene>
<proteinExistence type="predicted"/>
<keyword evidence="1" id="KW-0547">Nucleotide-binding</keyword>
<dbReference type="PANTHER" id="PTHR33359:SF1">
    <property type="entry name" value="MOLYBDOPTERIN SYNTHASE SULFUR CARRIER SUBUNIT"/>
    <property type="match status" value="1"/>
</dbReference>
<dbReference type="SUPFAM" id="SSF54285">
    <property type="entry name" value="MoaD/ThiS"/>
    <property type="match status" value="1"/>
</dbReference>
<sequence length="88" mass="9186">MVRVVYFASASEAAETKSDEFELGSGDGGRPPVLSDVLSHVEALHSKLGTVIRTSLISINNEYCAGEHSQTPVCDADEVAIIPPVSGG</sequence>
<dbReference type="InterPro" id="IPR012675">
    <property type="entry name" value="Beta-grasp_dom_sf"/>
</dbReference>